<gene>
    <name evidence="2" type="ORF">KME07_12900</name>
</gene>
<dbReference type="AlphaFoldDB" id="A0A951PB47"/>
<dbReference type="EMBL" id="JAHHHV010000067">
    <property type="protein sequence ID" value="MBW4466316.1"/>
    <property type="molecule type" value="Genomic_DNA"/>
</dbReference>
<organism evidence="2 3">
    <name type="scientific">Pegethrix bostrychoides GSE-TBD4-15B</name>
    <dbReference type="NCBI Taxonomy" id="2839662"/>
    <lineage>
        <taxon>Bacteria</taxon>
        <taxon>Bacillati</taxon>
        <taxon>Cyanobacteriota</taxon>
        <taxon>Cyanophyceae</taxon>
        <taxon>Oculatellales</taxon>
        <taxon>Oculatellaceae</taxon>
        <taxon>Pegethrix</taxon>
    </lineage>
</organism>
<reference evidence="2" key="1">
    <citation type="submission" date="2021-05" db="EMBL/GenBank/DDBJ databases">
        <authorList>
            <person name="Pietrasiak N."/>
            <person name="Ward R."/>
            <person name="Stajich J.E."/>
            <person name="Kurbessoian T."/>
        </authorList>
    </citation>
    <scope>NUCLEOTIDE SEQUENCE</scope>
    <source>
        <strain evidence="2">GSE-TBD4-15B</strain>
    </source>
</reference>
<keyword evidence="1" id="KW-1133">Transmembrane helix</keyword>
<sequence>MVSTSSRVWRRTQQMTLSLPVQAGLLIGLCMLVLWTFYFSTYPPAHDTVHKTRHHTLMVACH</sequence>
<accession>A0A951PB47</accession>
<protein>
    <submittedName>
        <fullName evidence="2">CbtB-domain containing protein</fullName>
    </submittedName>
</protein>
<comment type="caution">
    <text evidence="2">The sequence shown here is derived from an EMBL/GenBank/DDBJ whole genome shotgun (WGS) entry which is preliminary data.</text>
</comment>
<evidence type="ECO:0000256" key="1">
    <source>
        <dbReference type="SAM" id="Phobius"/>
    </source>
</evidence>
<feature type="transmembrane region" description="Helical" evidence="1">
    <location>
        <begin position="21"/>
        <end position="39"/>
    </location>
</feature>
<reference evidence="2" key="2">
    <citation type="journal article" date="2022" name="Microbiol. Resour. Announc.">
        <title>Metagenome Sequencing to Explore Phylogenomics of Terrestrial Cyanobacteria.</title>
        <authorList>
            <person name="Ward R.D."/>
            <person name="Stajich J.E."/>
            <person name="Johansen J.R."/>
            <person name="Huntemann M."/>
            <person name="Clum A."/>
            <person name="Foster B."/>
            <person name="Foster B."/>
            <person name="Roux S."/>
            <person name="Palaniappan K."/>
            <person name="Varghese N."/>
            <person name="Mukherjee S."/>
            <person name="Reddy T.B.K."/>
            <person name="Daum C."/>
            <person name="Copeland A."/>
            <person name="Chen I.A."/>
            <person name="Ivanova N.N."/>
            <person name="Kyrpides N.C."/>
            <person name="Shapiro N."/>
            <person name="Eloe-Fadrosh E.A."/>
            <person name="Pietrasiak N."/>
        </authorList>
    </citation>
    <scope>NUCLEOTIDE SEQUENCE</scope>
    <source>
        <strain evidence="2">GSE-TBD4-15B</strain>
    </source>
</reference>
<evidence type="ECO:0000313" key="3">
    <source>
        <dbReference type="Proteomes" id="UP000707356"/>
    </source>
</evidence>
<evidence type="ECO:0000313" key="2">
    <source>
        <dbReference type="EMBL" id="MBW4466316.1"/>
    </source>
</evidence>
<name>A0A951PB47_9CYAN</name>
<keyword evidence="1" id="KW-0812">Transmembrane</keyword>
<dbReference type="Proteomes" id="UP000707356">
    <property type="component" value="Unassembled WGS sequence"/>
</dbReference>
<keyword evidence="1" id="KW-0472">Membrane</keyword>
<proteinExistence type="predicted"/>